<organism evidence="4 5">
    <name type="scientific">Serendipita indica (strain DSM 11827)</name>
    <name type="common">Root endophyte fungus</name>
    <name type="synonym">Piriformospora indica</name>
    <dbReference type="NCBI Taxonomy" id="1109443"/>
    <lineage>
        <taxon>Eukaryota</taxon>
        <taxon>Fungi</taxon>
        <taxon>Dikarya</taxon>
        <taxon>Basidiomycota</taxon>
        <taxon>Agaricomycotina</taxon>
        <taxon>Agaricomycetes</taxon>
        <taxon>Sebacinales</taxon>
        <taxon>Serendipitaceae</taxon>
        <taxon>Serendipita</taxon>
    </lineage>
</organism>
<evidence type="ECO:0000313" key="5">
    <source>
        <dbReference type="Proteomes" id="UP000007148"/>
    </source>
</evidence>
<feature type="repeat" description="WD" evidence="3">
    <location>
        <begin position="100"/>
        <end position="141"/>
    </location>
</feature>
<dbReference type="PANTHER" id="PTHR22847">
    <property type="entry name" value="WD40 REPEAT PROTEIN"/>
    <property type="match status" value="1"/>
</dbReference>
<feature type="repeat" description="WD" evidence="3">
    <location>
        <begin position="57"/>
        <end position="98"/>
    </location>
</feature>
<keyword evidence="1 3" id="KW-0853">WD repeat</keyword>
<dbReference type="InterPro" id="IPR001680">
    <property type="entry name" value="WD40_rpt"/>
</dbReference>
<evidence type="ECO:0000256" key="2">
    <source>
        <dbReference type="ARBA" id="ARBA00022737"/>
    </source>
</evidence>
<dbReference type="Pfam" id="PF00400">
    <property type="entry name" value="WD40"/>
    <property type="match status" value="3"/>
</dbReference>
<evidence type="ECO:0000256" key="1">
    <source>
        <dbReference type="ARBA" id="ARBA00022574"/>
    </source>
</evidence>
<dbReference type="GO" id="GO:1990234">
    <property type="term" value="C:transferase complex"/>
    <property type="evidence" value="ECO:0007669"/>
    <property type="project" value="UniProtKB-ARBA"/>
</dbReference>
<dbReference type="Gene3D" id="2.130.10.10">
    <property type="entry name" value="YVTN repeat-like/Quinoprotein amine dehydrogenase"/>
    <property type="match status" value="1"/>
</dbReference>
<dbReference type="PANTHER" id="PTHR22847:SF637">
    <property type="entry name" value="WD REPEAT DOMAIN 5B"/>
    <property type="match status" value="1"/>
</dbReference>
<sequence>MAFSVPIQDSAPHIYISSLPFSPRKSVLHTEGLKEYMNSLIVTRGLEETFRELPRTLLGHQRSVTAVSFSPDGTRIVSGSWDRTIRQWDAETGQPLGEPLQGHEGEVMAIAFSPDGTRIVSGSSDSTIRQWDAETGQPLGEPLQGHESFVNTVACSPDGTQVVSGSIGRTIQISSSDNVSVCYGD</sequence>
<dbReference type="SMART" id="SM00320">
    <property type="entry name" value="WD40"/>
    <property type="match status" value="3"/>
</dbReference>
<dbReference type="InterPro" id="IPR036322">
    <property type="entry name" value="WD40_repeat_dom_sf"/>
</dbReference>
<dbReference type="InterPro" id="IPR015943">
    <property type="entry name" value="WD40/YVTN_repeat-like_dom_sf"/>
</dbReference>
<dbReference type="STRING" id="1109443.G4TYI4"/>
<dbReference type="SUPFAM" id="SSF50978">
    <property type="entry name" value="WD40 repeat-like"/>
    <property type="match status" value="1"/>
</dbReference>
<accession>G4TYI4</accession>
<keyword evidence="2" id="KW-0677">Repeat</keyword>
<dbReference type="EMBL" id="CAFZ01000722">
    <property type="protein sequence ID" value="CCA76377.1"/>
    <property type="molecule type" value="Genomic_DNA"/>
</dbReference>
<dbReference type="OrthoDB" id="674604at2759"/>
<evidence type="ECO:0000313" key="4">
    <source>
        <dbReference type="EMBL" id="CCA76377.1"/>
    </source>
</evidence>
<comment type="caution">
    <text evidence="4">The sequence shown here is derived from an EMBL/GenBank/DDBJ whole genome shotgun (WGS) entry which is preliminary data.</text>
</comment>
<dbReference type="HOGENOM" id="CLU_000288_57_19_1"/>
<evidence type="ECO:0000256" key="3">
    <source>
        <dbReference type="PROSITE-ProRule" id="PRU00221"/>
    </source>
</evidence>
<dbReference type="PROSITE" id="PS50294">
    <property type="entry name" value="WD_REPEATS_REGION"/>
    <property type="match status" value="2"/>
</dbReference>
<dbReference type="Proteomes" id="UP000007148">
    <property type="component" value="Unassembled WGS sequence"/>
</dbReference>
<dbReference type="AlphaFoldDB" id="G4TYI4"/>
<gene>
    <name evidence="4" type="ORF">PIIN_10370</name>
</gene>
<name>G4TYI4_SERID</name>
<feature type="repeat" description="WD" evidence="3">
    <location>
        <begin position="143"/>
        <end position="173"/>
    </location>
</feature>
<protein>
    <submittedName>
        <fullName evidence="4">Related to WD40-repeat protein (Notchless protein)</fullName>
    </submittedName>
</protein>
<dbReference type="PROSITE" id="PS50082">
    <property type="entry name" value="WD_REPEATS_2"/>
    <property type="match status" value="3"/>
</dbReference>
<keyword evidence="5" id="KW-1185">Reference proteome</keyword>
<proteinExistence type="predicted"/>
<dbReference type="InParanoid" id="G4TYI4"/>
<dbReference type="OMA" id="HESFVNT"/>
<dbReference type="eggNOG" id="KOG0266">
    <property type="taxonomic scope" value="Eukaryota"/>
</dbReference>
<reference evidence="4 5" key="1">
    <citation type="journal article" date="2011" name="PLoS Pathog.">
        <title>Endophytic Life Strategies Decoded by Genome and Transcriptome Analyses of the Mutualistic Root Symbiont Piriformospora indica.</title>
        <authorList>
            <person name="Zuccaro A."/>
            <person name="Lahrmann U."/>
            <person name="Guldener U."/>
            <person name="Langen G."/>
            <person name="Pfiffi S."/>
            <person name="Biedenkopf D."/>
            <person name="Wong P."/>
            <person name="Samans B."/>
            <person name="Grimm C."/>
            <person name="Basiewicz M."/>
            <person name="Murat C."/>
            <person name="Martin F."/>
            <person name="Kogel K.H."/>
        </authorList>
    </citation>
    <scope>NUCLEOTIDE SEQUENCE [LARGE SCALE GENOMIC DNA]</scope>
    <source>
        <strain evidence="4 5">DSM 11827</strain>
    </source>
</reference>